<proteinExistence type="predicted"/>
<evidence type="ECO:0000313" key="2">
    <source>
        <dbReference type="Proteomes" id="UP001432161"/>
    </source>
</evidence>
<evidence type="ECO:0008006" key="3">
    <source>
        <dbReference type="Google" id="ProtNLM"/>
    </source>
</evidence>
<evidence type="ECO:0000313" key="1">
    <source>
        <dbReference type="EMBL" id="WUR36804.1"/>
    </source>
</evidence>
<organism evidence="1 2">
    <name type="scientific">Streptomyces griseoaurantiacus</name>
    <dbReference type="NCBI Taxonomy" id="68213"/>
    <lineage>
        <taxon>Bacteria</taxon>
        <taxon>Bacillati</taxon>
        <taxon>Actinomycetota</taxon>
        <taxon>Actinomycetes</taxon>
        <taxon>Kitasatosporales</taxon>
        <taxon>Streptomycetaceae</taxon>
        <taxon>Streptomyces</taxon>
        <taxon>Streptomyces aurantiacus group</taxon>
    </lineage>
</organism>
<keyword evidence="2" id="KW-1185">Reference proteome</keyword>
<accession>A0ABZ1UWS5</accession>
<sequence>MPLADYFSAPDDEAALAVPRTEGGPTRTGHDTVRLRGVDPVLALVRLEAAVTGCGHEEAGARPCGGQVLSDPQDGPPFVVAVTDTPREVLAHAGEDDLACAAAQWRASGEPSGLTEETASGALTALSTLARRAHDRGRRLYCWWSL</sequence>
<reference evidence="1" key="1">
    <citation type="submission" date="2022-10" db="EMBL/GenBank/DDBJ databases">
        <title>The complete genomes of actinobacterial strains from the NBC collection.</title>
        <authorList>
            <person name="Joergensen T.S."/>
            <person name="Alvarez Arevalo M."/>
            <person name="Sterndorff E.B."/>
            <person name="Faurdal D."/>
            <person name="Vuksanovic O."/>
            <person name="Mourched A.-S."/>
            <person name="Charusanti P."/>
            <person name="Shaw S."/>
            <person name="Blin K."/>
            <person name="Weber T."/>
        </authorList>
    </citation>
    <scope>NUCLEOTIDE SEQUENCE</scope>
    <source>
        <strain evidence="1">NBC_00489</strain>
    </source>
</reference>
<name>A0ABZ1UWS5_9ACTN</name>
<gene>
    <name evidence="1" type="ORF">OHN36_06220</name>
</gene>
<protein>
    <recommendedName>
        <fullName evidence="3">DUF1877 family protein</fullName>
    </recommendedName>
</protein>
<dbReference type="EMBL" id="CP108330">
    <property type="protein sequence ID" value="WUR36804.1"/>
    <property type="molecule type" value="Genomic_DNA"/>
</dbReference>
<dbReference type="Proteomes" id="UP001432161">
    <property type="component" value="Chromosome"/>
</dbReference>